<dbReference type="InterPro" id="IPR044965">
    <property type="entry name" value="Glyco_hydro_17_plant"/>
</dbReference>
<dbReference type="Proteomes" id="UP000813463">
    <property type="component" value="Chromosome 1"/>
</dbReference>
<evidence type="ECO:0000256" key="3">
    <source>
        <dbReference type="ARBA" id="ARBA00023295"/>
    </source>
</evidence>
<organism evidence="6 7">
    <name type="scientific">Spinacia oleracea</name>
    <name type="common">Spinach</name>
    <dbReference type="NCBI Taxonomy" id="3562"/>
    <lineage>
        <taxon>Eukaryota</taxon>
        <taxon>Viridiplantae</taxon>
        <taxon>Streptophyta</taxon>
        <taxon>Embryophyta</taxon>
        <taxon>Tracheophyta</taxon>
        <taxon>Spermatophyta</taxon>
        <taxon>Magnoliopsida</taxon>
        <taxon>eudicotyledons</taxon>
        <taxon>Gunneridae</taxon>
        <taxon>Pentapetalae</taxon>
        <taxon>Caryophyllales</taxon>
        <taxon>Chenopodiaceae</taxon>
        <taxon>Chenopodioideae</taxon>
        <taxon>Anserineae</taxon>
        <taxon>Spinacia</taxon>
    </lineage>
</organism>
<reference evidence="7" key="2">
    <citation type="submission" date="2025-08" db="UniProtKB">
        <authorList>
            <consortium name="RefSeq"/>
        </authorList>
    </citation>
    <scope>IDENTIFICATION</scope>
    <source>
        <tissue evidence="7">Leaf</tissue>
    </source>
</reference>
<dbReference type="Pfam" id="PF00332">
    <property type="entry name" value="Glyco_hydro_17"/>
    <property type="match status" value="1"/>
</dbReference>
<evidence type="ECO:0000313" key="6">
    <source>
        <dbReference type="Proteomes" id="UP000813463"/>
    </source>
</evidence>
<sequence>MRTQGGAEGSSAGPVSMILLIIVLLLAFNLQQSEAEVGVCYKTPGKNEPPPAEVVALLEKHKLKRIRLYEPHKETLTALKGKDINVLLGVPNSEIIPIATYPSKAESWVQTNVKAFSPDVKIEYLIVGNEISTNNANSLLSLFLLDTMRNFQNALAKEGLMHIKVTTAFDTSILRNPYTDTPSNITFAVESLLFMGDILKFLSENGAPFMANLYPYYALLV</sequence>
<evidence type="ECO:0000256" key="1">
    <source>
        <dbReference type="ARBA" id="ARBA00008773"/>
    </source>
</evidence>
<dbReference type="GeneID" id="110797708"/>
<keyword evidence="5" id="KW-0812">Transmembrane</keyword>
<reference evidence="6" key="1">
    <citation type="journal article" date="2021" name="Nat. Commun.">
        <title>Genomic analyses provide insights into spinach domestication and the genetic basis of agronomic traits.</title>
        <authorList>
            <person name="Cai X."/>
            <person name="Sun X."/>
            <person name="Xu C."/>
            <person name="Sun H."/>
            <person name="Wang X."/>
            <person name="Ge C."/>
            <person name="Zhang Z."/>
            <person name="Wang Q."/>
            <person name="Fei Z."/>
            <person name="Jiao C."/>
            <person name="Wang Q."/>
        </authorList>
    </citation>
    <scope>NUCLEOTIDE SEQUENCE [LARGE SCALE GENOMIC DNA]</scope>
    <source>
        <strain evidence="6">cv. Varoflay</strain>
    </source>
</reference>
<dbReference type="SUPFAM" id="SSF51445">
    <property type="entry name" value="(Trans)glycosidases"/>
    <property type="match status" value="1"/>
</dbReference>
<name>A0ABM3R0R3_SPIOL</name>
<keyword evidence="6" id="KW-1185">Reference proteome</keyword>
<dbReference type="InterPro" id="IPR017853">
    <property type="entry name" value="GH"/>
</dbReference>
<gene>
    <name evidence="7" type="primary">LOC110797708</name>
</gene>
<dbReference type="Gene3D" id="3.20.20.80">
    <property type="entry name" value="Glycosidases"/>
    <property type="match status" value="1"/>
</dbReference>
<dbReference type="PANTHER" id="PTHR32227">
    <property type="entry name" value="GLUCAN ENDO-1,3-BETA-GLUCOSIDASE BG1-RELATED-RELATED"/>
    <property type="match status" value="1"/>
</dbReference>
<dbReference type="InterPro" id="IPR000490">
    <property type="entry name" value="Glyco_hydro_17"/>
</dbReference>
<comment type="similarity">
    <text evidence="1 4">Belongs to the glycosyl hydrolase 17 family.</text>
</comment>
<keyword evidence="5" id="KW-1133">Transmembrane helix</keyword>
<evidence type="ECO:0000256" key="2">
    <source>
        <dbReference type="ARBA" id="ARBA00022801"/>
    </source>
</evidence>
<evidence type="ECO:0000256" key="4">
    <source>
        <dbReference type="RuleBase" id="RU004335"/>
    </source>
</evidence>
<evidence type="ECO:0000256" key="5">
    <source>
        <dbReference type="SAM" id="Phobius"/>
    </source>
</evidence>
<protein>
    <submittedName>
        <fullName evidence="7">Glucan endo-1,3-beta-glucosidase, basic vacuolar isoform</fullName>
    </submittedName>
</protein>
<keyword evidence="3" id="KW-0326">Glycosidase</keyword>
<keyword evidence="5" id="KW-0472">Membrane</keyword>
<keyword evidence="2" id="KW-0378">Hydrolase</keyword>
<accession>A0ABM3R0R3</accession>
<feature type="transmembrane region" description="Helical" evidence="5">
    <location>
        <begin position="12"/>
        <end position="30"/>
    </location>
</feature>
<evidence type="ECO:0000313" key="7">
    <source>
        <dbReference type="RefSeq" id="XP_056689205.1"/>
    </source>
</evidence>
<proteinExistence type="inferred from homology"/>
<dbReference type="RefSeq" id="XP_056689205.1">
    <property type="nucleotide sequence ID" value="XM_056833227.1"/>
</dbReference>